<organism evidence="4">
    <name type="scientific">Sesamum latifolium</name>
    <dbReference type="NCBI Taxonomy" id="2727402"/>
    <lineage>
        <taxon>Eukaryota</taxon>
        <taxon>Viridiplantae</taxon>
        <taxon>Streptophyta</taxon>
        <taxon>Embryophyta</taxon>
        <taxon>Tracheophyta</taxon>
        <taxon>Spermatophyta</taxon>
        <taxon>Magnoliopsida</taxon>
        <taxon>eudicotyledons</taxon>
        <taxon>Gunneridae</taxon>
        <taxon>Pentapetalae</taxon>
        <taxon>asterids</taxon>
        <taxon>lamiids</taxon>
        <taxon>Lamiales</taxon>
        <taxon>Pedaliaceae</taxon>
        <taxon>Sesamum</taxon>
    </lineage>
</organism>
<evidence type="ECO:0000256" key="1">
    <source>
        <dbReference type="ARBA" id="ARBA00005485"/>
    </source>
</evidence>
<evidence type="ECO:0000256" key="3">
    <source>
        <dbReference type="SAM" id="Coils"/>
    </source>
</evidence>
<proteinExistence type="inferred from homology"/>
<comment type="caution">
    <text evidence="4">The sequence shown here is derived from an EMBL/GenBank/DDBJ whole genome shotgun (WGS) entry which is preliminary data.</text>
</comment>
<protein>
    <submittedName>
        <fullName evidence="4">WEB family protein</fullName>
    </submittedName>
</protein>
<reference evidence="4" key="2">
    <citation type="journal article" date="2024" name="Plant">
        <title>Genomic evolution and insights into agronomic trait innovations of Sesamum species.</title>
        <authorList>
            <person name="Miao H."/>
            <person name="Wang L."/>
            <person name="Qu L."/>
            <person name="Liu H."/>
            <person name="Sun Y."/>
            <person name="Le M."/>
            <person name="Wang Q."/>
            <person name="Wei S."/>
            <person name="Zheng Y."/>
            <person name="Lin W."/>
            <person name="Duan Y."/>
            <person name="Cao H."/>
            <person name="Xiong S."/>
            <person name="Wang X."/>
            <person name="Wei L."/>
            <person name="Li C."/>
            <person name="Ma Q."/>
            <person name="Ju M."/>
            <person name="Zhao R."/>
            <person name="Li G."/>
            <person name="Mu C."/>
            <person name="Tian Q."/>
            <person name="Mei H."/>
            <person name="Zhang T."/>
            <person name="Gao T."/>
            <person name="Zhang H."/>
        </authorList>
    </citation>
    <scope>NUCLEOTIDE SEQUENCE</scope>
    <source>
        <strain evidence="4">KEN1</strain>
    </source>
</reference>
<keyword evidence="2 3" id="KW-0175">Coiled coil</keyword>
<dbReference type="EMBL" id="JACGWN010000008">
    <property type="protein sequence ID" value="KAL0438432.1"/>
    <property type="molecule type" value="Genomic_DNA"/>
</dbReference>
<gene>
    <name evidence="4" type="ORF">Slati_2326200</name>
</gene>
<sequence length="210" mass="23787">MEGGGVKARSKAEIDTSAPFRSVKEAVMLFGERVLAGELYANKLKEMRGGMMDGTETSELEQTKQSLQKAREESMQMSQYLSSLQQELQQTKMELQRLKSRASDRHAQLDLEIEDLKFIEDYEERTEQVKTETTDHDHDHDHDGVEFQKKKYVTFANPPSVAQVVVPPPPPSEAVLQRHPSLRKKKKKPLIPFIGGIFSKKRGSSEVAMA</sequence>
<accession>A0AAW2W9B8</accession>
<comment type="similarity">
    <text evidence="1">Belongs to the WEB family.</text>
</comment>
<dbReference type="AlphaFoldDB" id="A0AAW2W9B8"/>
<evidence type="ECO:0000256" key="2">
    <source>
        <dbReference type="ARBA" id="ARBA00023054"/>
    </source>
</evidence>
<dbReference type="GO" id="GO:0005829">
    <property type="term" value="C:cytosol"/>
    <property type="evidence" value="ECO:0007669"/>
    <property type="project" value="TreeGrafter"/>
</dbReference>
<feature type="coiled-coil region" evidence="3">
    <location>
        <begin position="67"/>
        <end position="105"/>
    </location>
</feature>
<dbReference type="GO" id="GO:0009904">
    <property type="term" value="P:chloroplast accumulation movement"/>
    <property type="evidence" value="ECO:0007669"/>
    <property type="project" value="TreeGrafter"/>
</dbReference>
<reference evidence="4" key="1">
    <citation type="submission" date="2020-06" db="EMBL/GenBank/DDBJ databases">
        <authorList>
            <person name="Li T."/>
            <person name="Hu X."/>
            <person name="Zhang T."/>
            <person name="Song X."/>
            <person name="Zhang H."/>
            <person name="Dai N."/>
            <person name="Sheng W."/>
            <person name="Hou X."/>
            <person name="Wei L."/>
        </authorList>
    </citation>
    <scope>NUCLEOTIDE SEQUENCE</scope>
    <source>
        <strain evidence="4">KEN1</strain>
        <tissue evidence="4">Leaf</tissue>
    </source>
</reference>
<name>A0AAW2W9B8_9LAMI</name>
<dbReference type="GO" id="GO:0009903">
    <property type="term" value="P:chloroplast avoidance movement"/>
    <property type="evidence" value="ECO:0007669"/>
    <property type="project" value="TreeGrafter"/>
</dbReference>
<dbReference type="PANTHER" id="PTHR32054:SF9">
    <property type="entry name" value="OS04G0116200 PROTEIN"/>
    <property type="match status" value="1"/>
</dbReference>
<evidence type="ECO:0000313" key="4">
    <source>
        <dbReference type="EMBL" id="KAL0438432.1"/>
    </source>
</evidence>
<dbReference type="PANTHER" id="PTHR32054">
    <property type="entry name" value="HEAVY CHAIN, PUTATIVE, EXPRESSED-RELATED-RELATED"/>
    <property type="match status" value="1"/>
</dbReference>